<name>A0AAJ1R937_9LACO</name>
<reference evidence="7" key="2">
    <citation type="submission" date="2019-01" db="EMBL/GenBank/DDBJ databases">
        <title>Oenococcus sicerae UCMA17102.</title>
        <authorList>
            <person name="Cousin F.J."/>
            <person name="Le Guellec R."/>
            <person name="Cretenet M."/>
        </authorList>
    </citation>
    <scope>NUCLEOTIDE SEQUENCE</scope>
    <source>
        <strain evidence="7">UCMA17102</strain>
    </source>
</reference>
<accession>A0AAJ1R937</accession>
<keyword evidence="9" id="KW-1185">Reference proteome</keyword>
<evidence type="ECO:0000313" key="10">
    <source>
        <dbReference type="Proteomes" id="UP001167919"/>
    </source>
</evidence>
<dbReference type="RefSeq" id="WP_128685875.1">
    <property type="nucleotide sequence ID" value="NZ_CP029684.2"/>
</dbReference>
<dbReference type="PANTHER" id="PTHR30028">
    <property type="entry name" value="UPF0014 INNER MEMBRANE PROTEIN YBBM-RELATED"/>
    <property type="match status" value="1"/>
</dbReference>
<comment type="subcellular location">
    <subcellularLocation>
        <location evidence="1">Membrane</location>
        <topology evidence="1">Multi-pass membrane protein</topology>
    </subcellularLocation>
</comment>
<sequence length="259" mass="28550">MNNLDISPTTLALVASLVAASLFISYKEKLGITKETLIAVTRAIVQLIVVGFVLQYIFDAKEWFLTSAMYLVIIFNAALNAGKRSTDLSRKDGFVISFVALIFSVSITMAILLLSHAIEFKAMQVVPISGMLANNTLAALGLVYRNMHQQYHDLHEQVIERLALGASIKDASYEIYRNALRMGMQPQIDTAKTLGIVSLPGMMSGLIFAGVSPVSAIKYQIMVTFMLFGSTGIGCLIATFLTYRQYFNDRAQLRDVTNK</sequence>
<keyword evidence="3 6" id="KW-0812">Transmembrane</keyword>
<evidence type="ECO:0000256" key="2">
    <source>
        <dbReference type="ARBA" id="ARBA00005268"/>
    </source>
</evidence>
<comment type="similarity">
    <text evidence="2">Belongs to the UPF0014 family.</text>
</comment>
<dbReference type="GO" id="GO:0005886">
    <property type="term" value="C:plasma membrane"/>
    <property type="evidence" value="ECO:0007669"/>
    <property type="project" value="TreeGrafter"/>
</dbReference>
<feature type="transmembrane region" description="Helical" evidence="6">
    <location>
        <begin position="94"/>
        <end position="118"/>
    </location>
</feature>
<dbReference type="AlphaFoldDB" id="A0AAJ1R937"/>
<evidence type="ECO:0000256" key="3">
    <source>
        <dbReference type="ARBA" id="ARBA00022692"/>
    </source>
</evidence>
<organism evidence="7 10">
    <name type="scientific">Oenococcus sicerae</name>
    <dbReference type="NCBI Taxonomy" id="2203724"/>
    <lineage>
        <taxon>Bacteria</taxon>
        <taxon>Bacillati</taxon>
        <taxon>Bacillota</taxon>
        <taxon>Bacilli</taxon>
        <taxon>Lactobacillales</taxon>
        <taxon>Lactobacillaceae</taxon>
        <taxon>Oenococcus</taxon>
    </lineage>
</organism>
<feature type="transmembrane region" description="Helical" evidence="6">
    <location>
        <begin position="124"/>
        <end position="144"/>
    </location>
</feature>
<evidence type="ECO:0000313" key="8">
    <source>
        <dbReference type="EMBL" id="QAS69613.1"/>
    </source>
</evidence>
<dbReference type="EMBL" id="SDWY01000002">
    <property type="protein sequence ID" value="MDN6900001.1"/>
    <property type="molecule type" value="Genomic_DNA"/>
</dbReference>
<dbReference type="Proteomes" id="UP001167919">
    <property type="component" value="Unassembled WGS sequence"/>
</dbReference>
<dbReference type="InterPro" id="IPR005226">
    <property type="entry name" value="UPF0014_fam"/>
</dbReference>
<gene>
    <name evidence="7" type="primary">fetB</name>
    <name evidence="8" type="ORF">DLJ48_03290</name>
    <name evidence="7" type="ORF">EVC35_03125</name>
</gene>
<feature type="transmembrane region" description="Helical" evidence="6">
    <location>
        <begin position="63"/>
        <end position="82"/>
    </location>
</feature>
<dbReference type="Pfam" id="PF03649">
    <property type="entry name" value="UPF0014"/>
    <property type="match status" value="1"/>
</dbReference>
<dbReference type="Proteomes" id="UP000286907">
    <property type="component" value="Chromosome"/>
</dbReference>
<evidence type="ECO:0000256" key="4">
    <source>
        <dbReference type="ARBA" id="ARBA00022989"/>
    </source>
</evidence>
<feature type="transmembrane region" description="Helical" evidence="6">
    <location>
        <begin position="217"/>
        <end position="243"/>
    </location>
</feature>
<evidence type="ECO:0000256" key="5">
    <source>
        <dbReference type="ARBA" id="ARBA00023136"/>
    </source>
</evidence>
<evidence type="ECO:0000256" key="6">
    <source>
        <dbReference type="SAM" id="Phobius"/>
    </source>
</evidence>
<protein>
    <submittedName>
        <fullName evidence="7">Iron export ABC transporter permease subunit FetB</fullName>
    </submittedName>
</protein>
<dbReference type="EMBL" id="CP029684">
    <property type="protein sequence ID" value="QAS69613.1"/>
    <property type="molecule type" value="Genomic_DNA"/>
</dbReference>
<reference evidence="8" key="3">
    <citation type="submission" date="2020-01" db="EMBL/GenBank/DDBJ databases">
        <authorList>
            <person name="Cousin F.J."/>
            <person name="Le Guellec R."/>
            <person name="Cretenet M."/>
        </authorList>
    </citation>
    <scope>NUCLEOTIDE SEQUENCE</scope>
    <source>
        <strain evidence="8">UCMA 15228</strain>
    </source>
</reference>
<keyword evidence="4 6" id="KW-1133">Transmembrane helix</keyword>
<evidence type="ECO:0000313" key="7">
    <source>
        <dbReference type="EMBL" id="MDN6900001.1"/>
    </source>
</evidence>
<feature type="transmembrane region" description="Helical" evidence="6">
    <location>
        <begin position="6"/>
        <end position="24"/>
    </location>
</feature>
<reference evidence="8 9" key="1">
    <citation type="journal article" date="2019" name="Syst. Appl. Microbiol.">
        <title>Oenococcus sicerae sp. nov., isolated from French cider.</title>
        <authorList>
            <person name="Cousin F.J."/>
            <person name="Le Guellec R."/>
            <person name="Chagnot C."/>
            <person name="Goux D."/>
            <person name="Dalmasso M."/>
            <person name="Laplace J.M."/>
            <person name="Cretenet M."/>
        </authorList>
    </citation>
    <scope>NUCLEOTIDE SEQUENCE [LARGE SCALE GENOMIC DNA]</scope>
    <source>
        <strain evidence="8 9">UCMA 15228</strain>
    </source>
</reference>
<feature type="transmembrane region" description="Helical" evidence="6">
    <location>
        <begin position="191"/>
        <end position="211"/>
    </location>
</feature>
<evidence type="ECO:0000256" key="1">
    <source>
        <dbReference type="ARBA" id="ARBA00004141"/>
    </source>
</evidence>
<feature type="transmembrane region" description="Helical" evidence="6">
    <location>
        <begin position="36"/>
        <end position="57"/>
    </location>
</feature>
<dbReference type="PANTHER" id="PTHR30028:SF0">
    <property type="entry name" value="PROTEIN ALUMINUM SENSITIVE 3"/>
    <property type="match status" value="1"/>
</dbReference>
<evidence type="ECO:0000313" key="9">
    <source>
        <dbReference type="Proteomes" id="UP000286907"/>
    </source>
</evidence>
<keyword evidence="5 6" id="KW-0472">Membrane</keyword>
<proteinExistence type="inferred from homology"/>